<dbReference type="OrthoDB" id="3483161at2"/>
<reference evidence="2 3" key="1">
    <citation type="submission" date="2019-03" db="EMBL/GenBank/DDBJ databases">
        <title>Draft genome sequences of novel Actinobacteria.</title>
        <authorList>
            <person name="Sahin N."/>
            <person name="Ay H."/>
            <person name="Saygin H."/>
        </authorList>
    </citation>
    <scope>NUCLEOTIDE SEQUENCE [LARGE SCALE GENOMIC DNA]</scope>
    <source>
        <strain evidence="2 3">DSM 45347</strain>
    </source>
</reference>
<comment type="caution">
    <text evidence="2">The sequence shown here is derived from an EMBL/GenBank/DDBJ whole genome shotgun (WGS) entry which is preliminary data.</text>
</comment>
<name>A0A4R4P0P4_9ACTN</name>
<evidence type="ECO:0000313" key="3">
    <source>
        <dbReference type="Proteomes" id="UP000295431"/>
    </source>
</evidence>
<feature type="transmembrane region" description="Helical" evidence="1">
    <location>
        <begin position="53"/>
        <end position="76"/>
    </location>
</feature>
<keyword evidence="1" id="KW-0472">Membrane</keyword>
<evidence type="ECO:0000256" key="1">
    <source>
        <dbReference type="SAM" id="Phobius"/>
    </source>
</evidence>
<organism evidence="2 3">
    <name type="scientific">Actinomadura bangladeshensis</name>
    <dbReference type="NCBI Taxonomy" id="453573"/>
    <lineage>
        <taxon>Bacteria</taxon>
        <taxon>Bacillati</taxon>
        <taxon>Actinomycetota</taxon>
        <taxon>Actinomycetes</taxon>
        <taxon>Streptosporangiales</taxon>
        <taxon>Thermomonosporaceae</taxon>
        <taxon>Actinomadura</taxon>
    </lineage>
</organism>
<protein>
    <submittedName>
        <fullName evidence="2">DUF3040 domain-containing protein</fullName>
    </submittedName>
</protein>
<dbReference type="AlphaFoldDB" id="A0A4R4P0P4"/>
<gene>
    <name evidence="2" type="ORF">E1284_14545</name>
</gene>
<proteinExistence type="predicted"/>
<dbReference type="EMBL" id="SMJW01000061">
    <property type="protein sequence ID" value="TDC15791.1"/>
    <property type="molecule type" value="Genomic_DNA"/>
</dbReference>
<keyword evidence="1" id="KW-1133">Transmembrane helix</keyword>
<keyword evidence="1" id="KW-0812">Transmembrane</keyword>
<dbReference type="Proteomes" id="UP000295431">
    <property type="component" value="Unassembled WGS sequence"/>
</dbReference>
<accession>A0A4R4P0P4</accession>
<sequence length="77" mass="8390">MSLPLHESRVLALIEMGLCREDRELAARFAVFNRLTAAETPPRREHLGPSRRLCWVLTAVLIVSIIALGAIAAVVAG</sequence>
<dbReference type="RefSeq" id="WP_131939604.1">
    <property type="nucleotide sequence ID" value="NZ_BAAAMX010000026.1"/>
</dbReference>
<evidence type="ECO:0000313" key="2">
    <source>
        <dbReference type="EMBL" id="TDC15791.1"/>
    </source>
</evidence>
<keyword evidence="3" id="KW-1185">Reference proteome</keyword>